<accession>A0A2D2Q1B5</accession>
<name>A0A2D2Q1B5_PARLV</name>
<keyword evidence="2" id="KW-0472">Membrane</keyword>
<dbReference type="KEGG" id="slw:BRW62_05500"/>
<dbReference type="EMBL" id="CP018092">
    <property type="protein sequence ID" value="ATS18300.1"/>
    <property type="molecule type" value="Genomic_DNA"/>
</dbReference>
<keyword evidence="2" id="KW-0812">Transmembrane</keyword>
<protein>
    <submittedName>
        <fullName evidence="3">Uncharacterized protein</fullName>
    </submittedName>
</protein>
<reference evidence="4" key="2">
    <citation type="journal article" date="2022" name="Front. Microbiol.">
        <title>Comparative Genomic Analysis Revealed Distinct Molecular Components and Organization of CO2-Concentrating Mechanism in Thermophilic Cyanobacteria.</title>
        <authorList>
            <person name="Tang J."/>
            <person name="Zhou H."/>
            <person name="Yao D."/>
            <person name="Riaz S."/>
            <person name="You D."/>
            <person name="Klepacz-Smolka A."/>
            <person name="Daroch M."/>
        </authorList>
    </citation>
    <scope>NUCLEOTIDE SEQUENCE [LARGE SCALE GENOMIC DNA]</scope>
    <source>
        <strain evidence="4">PCC 6715</strain>
    </source>
</reference>
<dbReference type="RefSeq" id="WP_099798643.1">
    <property type="nucleotide sequence ID" value="NZ_CP018092.1"/>
</dbReference>
<keyword evidence="4" id="KW-1185">Reference proteome</keyword>
<reference evidence="3 4" key="1">
    <citation type="submission" date="2016-11" db="EMBL/GenBank/DDBJ databases">
        <title>Complete genome sequence of thermophilic cyanobacteria strain Synechococcus sp. PCC6715.</title>
        <authorList>
            <person name="Tang J."/>
            <person name="Daroch M."/>
            <person name="Liang Y."/>
            <person name="Jiang D."/>
            <person name="Shah M."/>
        </authorList>
    </citation>
    <scope>NUCLEOTIDE SEQUENCE [LARGE SCALE GENOMIC DNA]</scope>
    <source>
        <strain evidence="3 4">PCC 6715</strain>
    </source>
</reference>
<evidence type="ECO:0000313" key="4">
    <source>
        <dbReference type="Proteomes" id="UP000231057"/>
    </source>
</evidence>
<keyword evidence="2" id="KW-1133">Transmembrane helix</keyword>
<dbReference type="AlphaFoldDB" id="A0A2D2Q1B5"/>
<sequence length="180" mass="20942">MAEVILLSLMSGSLGFSALLYRQWWCWQHDQTQQAYEEEEQLTTYPSKPPDPQGKPSAQLGGWEFKIVRSLRNQFHDPEVLRQVCREEAQGGWILFEKLDDRRLRFKRPMALREKIVPQAGYDPYRSYYGSRFHWGSLLSVIILMIMATLPAYLGYRLVILSQRPAPLTMPQPPSSTLRP</sequence>
<organism evidence="3 4">
    <name type="scientific">Parathermosynechococcus lividus PCC 6715</name>
    <dbReference type="NCBI Taxonomy" id="1917166"/>
    <lineage>
        <taxon>Bacteria</taxon>
        <taxon>Bacillati</taxon>
        <taxon>Cyanobacteriota</taxon>
        <taxon>Cyanophyceae</taxon>
        <taxon>Acaryochloridales</taxon>
        <taxon>Thermosynechococcaceae</taxon>
        <taxon>Parathermosynechococcus</taxon>
    </lineage>
</organism>
<dbReference type="Proteomes" id="UP000231057">
    <property type="component" value="Chromosome"/>
</dbReference>
<dbReference type="OrthoDB" id="7064021at2"/>
<evidence type="ECO:0000313" key="3">
    <source>
        <dbReference type="EMBL" id="ATS18300.1"/>
    </source>
</evidence>
<evidence type="ECO:0000256" key="1">
    <source>
        <dbReference type="SAM" id="MobiDB-lite"/>
    </source>
</evidence>
<feature type="region of interest" description="Disordered" evidence="1">
    <location>
        <begin position="38"/>
        <end position="57"/>
    </location>
</feature>
<feature type="transmembrane region" description="Helical" evidence="2">
    <location>
        <begin position="133"/>
        <end position="154"/>
    </location>
</feature>
<proteinExistence type="predicted"/>
<gene>
    <name evidence="3" type="ORF">BRW62_05500</name>
</gene>
<evidence type="ECO:0000256" key="2">
    <source>
        <dbReference type="SAM" id="Phobius"/>
    </source>
</evidence>